<dbReference type="EMBL" id="FTOM01000001">
    <property type="protein sequence ID" value="SIS57291.1"/>
    <property type="molecule type" value="Genomic_DNA"/>
</dbReference>
<dbReference type="Proteomes" id="UP000186098">
    <property type="component" value="Unassembled WGS sequence"/>
</dbReference>
<sequence>MGRIRHQDTTWARYLTLAVTSMLLSVLLALPLRADPARLEQLLRMGELLVILQEEGAAYGADLDAEMLDGRGGATWLAQARAIHAPARLHDTFSQAFARALDGQDTAAMEAFLDSDLGHRVTGLELETRRAMLDPDVAAAADATAEAAQAAHLPRLAAVEDFIRRADLLDPNVTSGLNANLAFYRALVAGGGFPYDISETEMLNEVWAQAPDMRSELQGWLRSYLFAAYGPLSDDELRRYTAFCESRPGQELSRALFAGFEAMFVQVSADLGRALGQRLTGQSL</sequence>
<dbReference type="RefSeq" id="WP_076363450.1">
    <property type="nucleotide sequence ID" value="NZ_FTOM01000001.1"/>
</dbReference>
<proteinExistence type="predicted"/>
<gene>
    <name evidence="1" type="ORF">SAMN05421795_101663</name>
</gene>
<evidence type="ECO:0000313" key="2">
    <source>
        <dbReference type="Proteomes" id="UP000186098"/>
    </source>
</evidence>
<keyword evidence="2" id="KW-1185">Reference proteome</keyword>
<dbReference type="AlphaFoldDB" id="A0A1N7K6R5"/>
<organism evidence="1 2">
    <name type="scientific">Phaeovulum vinaykumarii</name>
    <dbReference type="NCBI Taxonomy" id="407234"/>
    <lineage>
        <taxon>Bacteria</taxon>
        <taxon>Pseudomonadati</taxon>
        <taxon>Pseudomonadota</taxon>
        <taxon>Alphaproteobacteria</taxon>
        <taxon>Rhodobacterales</taxon>
        <taxon>Paracoccaceae</taxon>
        <taxon>Phaeovulum</taxon>
    </lineage>
</organism>
<accession>A0A1N7K6R5</accession>
<evidence type="ECO:0000313" key="1">
    <source>
        <dbReference type="EMBL" id="SIS57291.1"/>
    </source>
</evidence>
<protein>
    <submittedName>
        <fullName evidence="1">Uncharacterized protein</fullName>
    </submittedName>
</protein>
<dbReference type="STRING" id="407234.SAMN05421795_101663"/>
<name>A0A1N7K6R5_9RHOB</name>
<reference evidence="2" key="1">
    <citation type="submission" date="2017-01" db="EMBL/GenBank/DDBJ databases">
        <authorList>
            <person name="Varghese N."/>
            <person name="Submissions S."/>
        </authorList>
    </citation>
    <scope>NUCLEOTIDE SEQUENCE [LARGE SCALE GENOMIC DNA]</scope>
    <source>
        <strain evidence="2">DSM 18714</strain>
    </source>
</reference>